<dbReference type="EMBL" id="JARKIB010000589">
    <property type="protein sequence ID" value="KAJ7698454.1"/>
    <property type="molecule type" value="Genomic_DNA"/>
</dbReference>
<feature type="compositionally biased region" description="Basic and acidic residues" evidence="1">
    <location>
        <begin position="1"/>
        <end position="10"/>
    </location>
</feature>
<organism evidence="2 3">
    <name type="scientific">Mycena metata</name>
    <dbReference type="NCBI Taxonomy" id="1033252"/>
    <lineage>
        <taxon>Eukaryota</taxon>
        <taxon>Fungi</taxon>
        <taxon>Dikarya</taxon>
        <taxon>Basidiomycota</taxon>
        <taxon>Agaricomycotina</taxon>
        <taxon>Agaricomycetes</taxon>
        <taxon>Agaricomycetidae</taxon>
        <taxon>Agaricales</taxon>
        <taxon>Marasmiineae</taxon>
        <taxon>Mycenaceae</taxon>
        <taxon>Mycena</taxon>
    </lineage>
</organism>
<dbReference type="AlphaFoldDB" id="A0AAD7GJW1"/>
<comment type="caution">
    <text evidence="2">The sequence shown here is derived from an EMBL/GenBank/DDBJ whole genome shotgun (WGS) entry which is preliminary data.</text>
</comment>
<feature type="compositionally biased region" description="Basic and acidic residues" evidence="1">
    <location>
        <begin position="372"/>
        <end position="387"/>
    </location>
</feature>
<sequence>MFSHCNHHDQWAPTDLPVPAAPSTTPIPAGQPKDLLSAHYHRLESLLDSALATLMIILDTAHTPTFTDHTSQVLQALARRTPMPLPCPPTLTPSPTPPPDASPSTPTKVRAATYVQAVAEDHVQPPNTEPISIMAVETKVEGVHEQIAMLSVPPPCRPPPDLIFRFNLNTDAPQIHPHPSVLFAALNEPISAAGLLLDGIQWTQIGNLTLHFMHSPAFTPDSPLLRLSKQHPPPRVDHGDRWHSVVVHNVPVPLMRTKPDFDDGIGGVAEWLHRGGFNGTMEGIKVLVNESDGSPPKKQVPLRISVASKGDADFLVKNGALIFGRLGTIGIKWLCWRIKNYLLLHVPANLVNDLHVFKLAGLELGKAMKRRLKEEGTPPDSEKDHSTESGSAKGP</sequence>
<feature type="compositionally biased region" description="Pro residues" evidence="1">
    <location>
        <begin position="83"/>
        <end position="101"/>
    </location>
</feature>
<name>A0AAD7GJW1_9AGAR</name>
<protein>
    <submittedName>
        <fullName evidence="2">Uncharacterized protein</fullName>
    </submittedName>
</protein>
<keyword evidence="3" id="KW-1185">Reference proteome</keyword>
<evidence type="ECO:0000313" key="3">
    <source>
        <dbReference type="Proteomes" id="UP001215598"/>
    </source>
</evidence>
<accession>A0AAD7GJW1</accession>
<feature type="region of interest" description="Disordered" evidence="1">
    <location>
        <begin position="370"/>
        <end position="395"/>
    </location>
</feature>
<evidence type="ECO:0000256" key="1">
    <source>
        <dbReference type="SAM" id="MobiDB-lite"/>
    </source>
</evidence>
<feature type="region of interest" description="Disordered" evidence="1">
    <location>
        <begin position="81"/>
        <end position="106"/>
    </location>
</feature>
<feature type="region of interest" description="Disordered" evidence="1">
    <location>
        <begin position="1"/>
        <end position="32"/>
    </location>
</feature>
<gene>
    <name evidence="2" type="ORF">B0H16DRAFT_1484434</name>
</gene>
<proteinExistence type="predicted"/>
<reference evidence="2" key="1">
    <citation type="submission" date="2023-03" db="EMBL/GenBank/DDBJ databases">
        <title>Massive genome expansion in bonnet fungi (Mycena s.s.) driven by repeated elements and novel gene families across ecological guilds.</title>
        <authorList>
            <consortium name="Lawrence Berkeley National Laboratory"/>
            <person name="Harder C.B."/>
            <person name="Miyauchi S."/>
            <person name="Viragh M."/>
            <person name="Kuo A."/>
            <person name="Thoen E."/>
            <person name="Andreopoulos B."/>
            <person name="Lu D."/>
            <person name="Skrede I."/>
            <person name="Drula E."/>
            <person name="Henrissat B."/>
            <person name="Morin E."/>
            <person name="Kohler A."/>
            <person name="Barry K."/>
            <person name="LaButti K."/>
            <person name="Morin E."/>
            <person name="Salamov A."/>
            <person name="Lipzen A."/>
            <person name="Mereny Z."/>
            <person name="Hegedus B."/>
            <person name="Baldrian P."/>
            <person name="Stursova M."/>
            <person name="Weitz H."/>
            <person name="Taylor A."/>
            <person name="Grigoriev I.V."/>
            <person name="Nagy L.G."/>
            <person name="Martin F."/>
            <person name="Kauserud H."/>
        </authorList>
    </citation>
    <scope>NUCLEOTIDE SEQUENCE</scope>
    <source>
        <strain evidence="2">CBHHK182m</strain>
    </source>
</reference>
<dbReference type="Proteomes" id="UP001215598">
    <property type="component" value="Unassembled WGS sequence"/>
</dbReference>
<evidence type="ECO:0000313" key="2">
    <source>
        <dbReference type="EMBL" id="KAJ7698454.1"/>
    </source>
</evidence>